<evidence type="ECO:0000259" key="1">
    <source>
        <dbReference type="Pfam" id="PF10988"/>
    </source>
</evidence>
<dbReference type="Proteomes" id="UP000029525">
    <property type="component" value="Unassembled WGS sequence"/>
</dbReference>
<evidence type="ECO:0000313" key="2">
    <source>
        <dbReference type="EMBL" id="KGF44662.1"/>
    </source>
</evidence>
<protein>
    <recommendedName>
        <fullName evidence="1">Putative auto-transporter adhesin head GIN domain-containing protein</fullName>
    </recommendedName>
</protein>
<comment type="caution">
    <text evidence="2">The sequence shown here is derived from an EMBL/GenBank/DDBJ whole genome shotgun (WGS) entry which is preliminary data.</text>
</comment>
<accession>A0A096BPT2</accession>
<dbReference type="EMBL" id="JRNQ01000032">
    <property type="protein sequence ID" value="KGF44662.1"/>
    <property type="molecule type" value="Genomic_DNA"/>
</dbReference>
<name>A0A096BPT2_9BACT</name>
<dbReference type="PROSITE" id="PS51257">
    <property type="entry name" value="PROKAR_LIPOPROTEIN"/>
    <property type="match status" value="1"/>
</dbReference>
<feature type="domain" description="Putative auto-transporter adhesin head GIN" evidence="1">
    <location>
        <begin position="44"/>
        <end position="227"/>
    </location>
</feature>
<dbReference type="RefSeq" id="WP_036867026.1">
    <property type="nucleotide sequence ID" value="NZ_JRNQ01000032.1"/>
</dbReference>
<dbReference type="OrthoDB" id="1071733at2"/>
<dbReference type="Gene3D" id="2.160.20.120">
    <property type="match status" value="1"/>
</dbReference>
<reference evidence="2 3" key="1">
    <citation type="submission" date="2014-07" db="EMBL/GenBank/DDBJ databases">
        <authorList>
            <person name="McCorrison J."/>
            <person name="Sanka R."/>
            <person name="Torralba M."/>
            <person name="Gillis M."/>
            <person name="Haft D.H."/>
            <person name="Methe B."/>
            <person name="Sutton G."/>
            <person name="Nelson K.E."/>
        </authorList>
    </citation>
    <scope>NUCLEOTIDE SEQUENCE [LARGE SCALE GENOMIC DNA]</scope>
    <source>
        <strain evidence="2 3">DNF00320</strain>
    </source>
</reference>
<dbReference type="Pfam" id="PF10988">
    <property type="entry name" value="DUF2807"/>
    <property type="match status" value="1"/>
</dbReference>
<dbReference type="InterPro" id="IPR021255">
    <property type="entry name" value="DUF2807"/>
</dbReference>
<gene>
    <name evidence="2" type="ORF">HMPREF0647_05890</name>
</gene>
<dbReference type="AlphaFoldDB" id="A0A096BPT2"/>
<sequence>MKKLRLYRIVVVLCLIGALITSTSCIRKKKDWGKVVSKNITVAPFDSIEARGNSNIFFKQGNAFKVRIEAPEKMLPYVKVRVENGRLSVSLDRIPNLYNNLGAIHFNSSLHPEHEGEIKIYSEWDIKVYVEAPKLSYICTMNNADFEITSPLAVDSLEAVALNNSEIEIDEIVGKSLNISLSNNASMEISKVTVDKAAYEVFNNADATIEHDRSGKVEASTLNNASITLKGTVRQAVIEHSANNSDITNNTTIIK</sequence>
<organism evidence="2 3">
    <name type="scientific">Prevotella bivia DNF00320</name>
    <dbReference type="NCBI Taxonomy" id="1401068"/>
    <lineage>
        <taxon>Bacteria</taxon>
        <taxon>Pseudomonadati</taxon>
        <taxon>Bacteroidota</taxon>
        <taxon>Bacteroidia</taxon>
        <taxon>Bacteroidales</taxon>
        <taxon>Prevotellaceae</taxon>
        <taxon>Prevotella</taxon>
    </lineage>
</organism>
<evidence type="ECO:0000313" key="3">
    <source>
        <dbReference type="Proteomes" id="UP000029525"/>
    </source>
</evidence>
<proteinExistence type="predicted"/>